<dbReference type="PROSITE" id="PS00122">
    <property type="entry name" value="CARBOXYLESTERASE_B_1"/>
    <property type="match status" value="1"/>
</dbReference>
<protein>
    <recommendedName>
        <fullName evidence="5">Carboxylic ester hydrolase</fullName>
        <ecNumber evidence="5">3.1.1.-</ecNumber>
    </recommendedName>
</protein>
<dbReference type="GO" id="GO:0052689">
    <property type="term" value="F:carboxylic ester hydrolase activity"/>
    <property type="evidence" value="ECO:0007669"/>
    <property type="project" value="UniProtKB-KW"/>
</dbReference>
<accession>A0A8J2NYX4</accession>
<name>A0A8J2NYX4_9HEXA</name>
<reference evidence="7" key="1">
    <citation type="submission" date="2021-06" db="EMBL/GenBank/DDBJ databases">
        <authorList>
            <person name="Hodson N. C."/>
            <person name="Mongue J. A."/>
            <person name="Jaron S. K."/>
        </authorList>
    </citation>
    <scope>NUCLEOTIDE SEQUENCE</scope>
</reference>
<gene>
    <name evidence="7" type="ORF">AFUS01_LOCUS8770</name>
</gene>
<dbReference type="PANTHER" id="PTHR43142:SF1">
    <property type="entry name" value="CARBOXYLIC ESTER HYDROLASE"/>
    <property type="match status" value="1"/>
</dbReference>
<dbReference type="OrthoDB" id="19653at2759"/>
<evidence type="ECO:0000313" key="7">
    <source>
        <dbReference type="EMBL" id="CAG7719445.1"/>
    </source>
</evidence>
<evidence type="ECO:0000256" key="3">
    <source>
        <dbReference type="ARBA" id="ARBA00022801"/>
    </source>
</evidence>
<comment type="similarity">
    <text evidence="1 5">Belongs to the type-B carboxylesterase/lipase family.</text>
</comment>
<dbReference type="Pfam" id="PF00135">
    <property type="entry name" value="COesterase"/>
    <property type="match status" value="1"/>
</dbReference>
<feature type="domain" description="Carboxylesterase type B" evidence="6">
    <location>
        <begin position="55"/>
        <end position="582"/>
    </location>
</feature>
<dbReference type="InterPro" id="IPR019826">
    <property type="entry name" value="Carboxylesterase_B_AS"/>
</dbReference>
<evidence type="ECO:0000259" key="6">
    <source>
        <dbReference type="Pfam" id="PF00135"/>
    </source>
</evidence>
<dbReference type="EMBL" id="CAJVCH010061514">
    <property type="protein sequence ID" value="CAG7719445.1"/>
    <property type="molecule type" value="Genomic_DNA"/>
</dbReference>
<dbReference type="Proteomes" id="UP000708208">
    <property type="component" value="Unassembled WGS sequence"/>
</dbReference>
<dbReference type="EC" id="3.1.1.-" evidence="5"/>
<dbReference type="InterPro" id="IPR002018">
    <property type="entry name" value="CarbesteraseB"/>
</dbReference>
<comment type="caution">
    <text evidence="7">The sequence shown here is derived from an EMBL/GenBank/DDBJ whole genome shotgun (WGS) entry which is preliminary data.</text>
</comment>
<evidence type="ECO:0000256" key="4">
    <source>
        <dbReference type="ARBA" id="ARBA00023180"/>
    </source>
</evidence>
<proteinExistence type="inferred from homology"/>
<sequence>MFFYYALNFFCALYSCTVEQPVLVESRQVDGVLQQHYYLQTEPFENFQDNEIPENPIVWTRDGGLRGFQIETITKRKVLAFQGIPFAQPPVGPLRFREPVKNLPWKGVRDAIALSPTCIQVDFFQMYKLSGQEDCLYINVYTHKIPKRGHNYNLPVLVGIHQGGFFFGSTNLLGPAYLMDENVVLVTMNYRLGALGFLSTGDAVSPGNNGLKDQVLALQWVQENIHHFGGDPNRITIFGESSGASAVQYHMLSPLSRGLFQSGISNSGCAFCFWSVNERGVELTQRLANILHCPTQDSLEMVECMRNINASTIVGSQVALLEWASYPVALFTPVIEPSLPGAFLDDLPENIYKKPNGVARVPWMTGVNTHELSTNVAGILLSPEFTKDFNEEWETKVGPALMEVDNSTSNDYRATLRAIRQHYMGDDPLTFENRFKALQMLDDRYLKVCGHKAIRYHAELADMPVYAYYLSYRGKYSVVELLGQKPEDWGVAHIDDMIYLTNNTAYYPNLSVNDTEYEMSRIMTSMWANFAAYGIPFISKNGEQHHVWQPVTKQTVSDLRFLDLTLQPKMIPDPFKEGVRFWRSIRLHEADYYDTRYDSY</sequence>
<keyword evidence="8" id="KW-1185">Reference proteome</keyword>
<dbReference type="AlphaFoldDB" id="A0A8J2NYX4"/>
<dbReference type="PANTHER" id="PTHR43142">
    <property type="entry name" value="CARBOXYLIC ESTER HYDROLASE"/>
    <property type="match status" value="1"/>
</dbReference>
<evidence type="ECO:0000256" key="1">
    <source>
        <dbReference type="ARBA" id="ARBA00005964"/>
    </source>
</evidence>
<evidence type="ECO:0000256" key="2">
    <source>
        <dbReference type="ARBA" id="ARBA00022487"/>
    </source>
</evidence>
<organism evidence="7 8">
    <name type="scientific">Allacma fusca</name>
    <dbReference type="NCBI Taxonomy" id="39272"/>
    <lineage>
        <taxon>Eukaryota</taxon>
        <taxon>Metazoa</taxon>
        <taxon>Ecdysozoa</taxon>
        <taxon>Arthropoda</taxon>
        <taxon>Hexapoda</taxon>
        <taxon>Collembola</taxon>
        <taxon>Symphypleona</taxon>
        <taxon>Sminthuridae</taxon>
        <taxon>Allacma</taxon>
    </lineage>
</organism>
<evidence type="ECO:0000256" key="5">
    <source>
        <dbReference type="RuleBase" id="RU361235"/>
    </source>
</evidence>
<keyword evidence="2" id="KW-0719">Serine esterase</keyword>
<evidence type="ECO:0000313" key="8">
    <source>
        <dbReference type="Proteomes" id="UP000708208"/>
    </source>
</evidence>
<keyword evidence="3 5" id="KW-0378">Hydrolase</keyword>
<keyword evidence="4" id="KW-0325">Glycoprotein</keyword>